<sequence>MCNDKGEKDMALPEQVLKQNPLRKAKRERSKLLSTATPERLAIINEKSKKNGGLSNLTYERVFGEK</sequence>
<proteinExistence type="predicted"/>
<evidence type="ECO:0000313" key="1">
    <source>
        <dbReference type="EMBL" id="RXI96321.1"/>
    </source>
</evidence>
<protein>
    <submittedName>
        <fullName evidence="1">Uncharacterized protein</fullName>
    </submittedName>
</protein>
<dbReference type="AlphaFoldDB" id="A0A4Q0VLK4"/>
<dbReference type="Proteomes" id="UP000290649">
    <property type="component" value="Unassembled WGS sequence"/>
</dbReference>
<organism evidence="1 2">
    <name type="scientific">Anaerobacillus alkaliphilus</name>
    <dbReference type="NCBI Taxonomy" id="1548597"/>
    <lineage>
        <taxon>Bacteria</taxon>
        <taxon>Bacillati</taxon>
        <taxon>Bacillota</taxon>
        <taxon>Bacilli</taxon>
        <taxon>Bacillales</taxon>
        <taxon>Bacillaceae</taxon>
        <taxon>Anaerobacillus</taxon>
    </lineage>
</organism>
<gene>
    <name evidence="1" type="ORF">DS745_21600</name>
</gene>
<keyword evidence="2" id="KW-1185">Reference proteome</keyword>
<dbReference type="EMBL" id="QOUX01000047">
    <property type="protein sequence ID" value="RXI96321.1"/>
    <property type="molecule type" value="Genomic_DNA"/>
</dbReference>
<accession>A0A4Q0VLK4</accession>
<evidence type="ECO:0000313" key="2">
    <source>
        <dbReference type="Proteomes" id="UP000290649"/>
    </source>
</evidence>
<name>A0A4Q0VLK4_9BACI</name>
<comment type="caution">
    <text evidence="1">The sequence shown here is derived from an EMBL/GenBank/DDBJ whole genome shotgun (WGS) entry which is preliminary data.</text>
</comment>
<reference evidence="1 2" key="1">
    <citation type="journal article" date="2019" name="Int. J. Syst. Evol. Microbiol.">
        <title>Anaerobacillus alkaliphilus sp. nov., a novel alkaliphilic and moderately halophilic bacterium.</title>
        <authorList>
            <person name="Borsodi A.K."/>
            <person name="Aszalos J.M."/>
            <person name="Bihari P."/>
            <person name="Nagy I."/>
            <person name="Schumann P."/>
            <person name="Sproer C."/>
            <person name="Kovacs A.L."/>
            <person name="Boka K."/>
            <person name="Dobosy P."/>
            <person name="Ovari M."/>
            <person name="Szili-Kovacs T."/>
            <person name="Toth E."/>
        </authorList>
    </citation>
    <scope>NUCLEOTIDE SEQUENCE [LARGE SCALE GENOMIC DNA]</scope>
    <source>
        <strain evidence="1 2">B16-10</strain>
    </source>
</reference>